<protein>
    <submittedName>
        <fullName evidence="3">Uncharacterized protein</fullName>
    </submittedName>
</protein>
<reference evidence="3" key="1">
    <citation type="submission" date="2020-08" db="EMBL/GenBank/DDBJ databases">
        <title>Novel species isolated from subtropical streams in China.</title>
        <authorList>
            <person name="Lu H."/>
        </authorList>
    </citation>
    <scope>NUCLEOTIDE SEQUENCE</scope>
    <source>
        <strain evidence="3">KACC 12607</strain>
    </source>
</reference>
<feature type="chain" id="PRO_5037011758" evidence="2">
    <location>
        <begin position="31"/>
        <end position="694"/>
    </location>
</feature>
<dbReference type="RefSeq" id="WP_186912479.1">
    <property type="nucleotide sequence ID" value="NZ_JACOFV010000009.1"/>
</dbReference>
<dbReference type="AlphaFoldDB" id="A0A923HPV9"/>
<accession>A0A923HPV9</accession>
<dbReference type="Proteomes" id="UP000634011">
    <property type="component" value="Unassembled WGS sequence"/>
</dbReference>
<gene>
    <name evidence="3" type="ORF">H8K32_10615</name>
</gene>
<keyword evidence="2" id="KW-0732">Signal</keyword>
<name>A0A923HPV9_9BURK</name>
<feature type="signal peptide" evidence="2">
    <location>
        <begin position="1"/>
        <end position="30"/>
    </location>
</feature>
<sequence>MKNHQFALSAIMLACLAACGGGGSSSPANSSTSSTSTPPTPPIVTSPQSVNVPVMISDASSDDWSAINVIINGITFTDSNGNVTSNLLSAPWSGNLEQLDNLAEQLSSASLTAGTTYVSATLTISANPGDVGLTVASDPESGFPEAASTVIPKTRINIQGASGATGSQTVTVPIKFATPFIAPQATSATNPTPVTGTTSNGINVDFDLNHPAFIVGHIPANGGNIIWSVNFNGPVKHKPVDDLTRLVLRHMYGSVTSVSTTTNTMVIERDTGTLSTSGGGNTFSPVDTGKALTINVDTTNGTLFYDLDNKTNNGTIKDFSNAAVVAALQKTGEYVRVAARYQQDGTLVATRIFASTNFNKIFISPEGHVIHADQTTGATMVLDNADGKPITVAIDPTTQFFFRTPNTSSDAAPIGTGPSFLTSGSLVRGFKVKITPVDVTASTMHAATVDIETAPYQGKVTNANTTNFSLTSTFPTPTDNYKGVALSYISATTPNGVDPLNPKTTITGFKYWNYAYPTIVTYTSGSTNAITNFIGTTGAINFGSTGTNPPITYNPIVLTYATWAASTSNPGTGGWTVPYAIFMPQTIPNTTVATPLVAASGTNNSYTFAINAKGGSNAVTVNVNATAGSAALVYQVDRTGDVVTVSPIDITTTAGLTALTNGVSKAGTAVQVSGVPKSDGTYNAYLIKYYTAAK</sequence>
<evidence type="ECO:0000256" key="1">
    <source>
        <dbReference type="SAM" id="MobiDB-lite"/>
    </source>
</evidence>
<comment type="caution">
    <text evidence="3">The sequence shown here is derived from an EMBL/GenBank/DDBJ whole genome shotgun (WGS) entry which is preliminary data.</text>
</comment>
<keyword evidence="4" id="KW-1185">Reference proteome</keyword>
<dbReference type="PROSITE" id="PS51257">
    <property type="entry name" value="PROKAR_LIPOPROTEIN"/>
    <property type="match status" value="1"/>
</dbReference>
<evidence type="ECO:0000313" key="3">
    <source>
        <dbReference type="EMBL" id="MBC3862553.1"/>
    </source>
</evidence>
<feature type="region of interest" description="Disordered" evidence="1">
    <location>
        <begin position="26"/>
        <end position="48"/>
    </location>
</feature>
<proteinExistence type="predicted"/>
<evidence type="ECO:0000256" key="2">
    <source>
        <dbReference type="SAM" id="SignalP"/>
    </source>
</evidence>
<evidence type="ECO:0000313" key="4">
    <source>
        <dbReference type="Proteomes" id="UP000634011"/>
    </source>
</evidence>
<feature type="compositionally biased region" description="Low complexity" evidence="1">
    <location>
        <begin position="26"/>
        <end position="37"/>
    </location>
</feature>
<organism evidence="3 4">
    <name type="scientific">Undibacterium jejuense</name>
    <dbReference type="NCBI Taxonomy" id="1344949"/>
    <lineage>
        <taxon>Bacteria</taxon>
        <taxon>Pseudomonadati</taxon>
        <taxon>Pseudomonadota</taxon>
        <taxon>Betaproteobacteria</taxon>
        <taxon>Burkholderiales</taxon>
        <taxon>Oxalobacteraceae</taxon>
        <taxon>Undibacterium</taxon>
    </lineage>
</organism>
<dbReference type="EMBL" id="JACOFV010000009">
    <property type="protein sequence ID" value="MBC3862553.1"/>
    <property type="molecule type" value="Genomic_DNA"/>
</dbReference>